<evidence type="ECO:0000256" key="6">
    <source>
        <dbReference type="ARBA" id="ARBA00023136"/>
    </source>
</evidence>
<evidence type="ECO:0000313" key="11">
    <source>
        <dbReference type="Proteomes" id="UP001307889"/>
    </source>
</evidence>
<feature type="region of interest" description="Disordered" evidence="7">
    <location>
        <begin position="773"/>
        <end position="882"/>
    </location>
</feature>
<feature type="transmembrane region" description="Helical" evidence="8">
    <location>
        <begin position="79"/>
        <end position="100"/>
    </location>
</feature>
<keyword evidence="4" id="KW-0029">Amino-acid transport</keyword>
<dbReference type="Proteomes" id="UP001307889">
    <property type="component" value="Chromosome 15"/>
</dbReference>
<keyword evidence="11" id="KW-1185">Reference proteome</keyword>
<evidence type="ECO:0000256" key="4">
    <source>
        <dbReference type="ARBA" id="ARBA00022970"/>
    </source>
</evidence>
<feature type="region of interest" description="Disordered" evidence="7">
    <location>
        <begin position="475"/>
        <end position="508"/>
    </location>
</feature>
<dbReference type="Pfam" id="PF01490">
    <property type="entry name" value="Aa_trans"/>
    <property type="match status" value="1"/>
</dbReference>
<dbReference type="EMBL" id="AP028923">
    <property type="protein sequence ID" value="BET03274.1"/>
    <property type="molecule type" value="Genomic_DNA"/>
</dbReference>
<feature type="transmembrane region" description="Helical" evidence="8">
    <location>
        <begin position="316"/>
        <end position="334"/>
    </location>
</feature>
<protein>
    <submittedName>
        <fullName evidence="10">Amino acid transporter</fullName>
    </submittedName>
</protein>
<evidence type="ECO:0000256" key="8">
    <source>
        <dbReference type="SAM" id="Phobius"/>
    </source>
</evidence>
<feature type="transmembrane region" description="Helical" evidence="8">
    <location>
        <begin position="340"/>
        <end position="361"/>
    </location>
</feature>
<organism evidence="10 11">
    <name type="scientific">Nesidiocoris tenuis</name>
    <dbReference type="NCBI Taxonomy" id="355587"/>
    <lineage>
        <taxon>Eukaryota</taxon>
        <taxon>Metazoa</taxon>
        <taxon>Ecdysozoa</taxon>
        <taxon>Arthropoda</taxon>
        <taxon>Hexapoda</taxon>
        <taxon>Insecta</taxon>
        <taxon>Pterygota</taxon>
        <taxon>Neoptera</taxon>
        <taxon>Paraneoptera</taxon>
        <taxon>Hemiptera</taxon>
        <taxon>Heteroptera</taxon>
        <taxon>Panheteroptera</taxon>
        <taxon>Cimicomorpha</taxon>
        <taxon>Miridae</taxon>
        <taxon>Dicyphina</taxon>
        <taxon>Nesidiocoris</taxon>
    </lineage>
</organism>
<evidence type="ECO:0000256" key="5">
    <source>
        <dbReference type="ARBA" id="ARBA00022989"/>
    </source>
</evidence>
<evidence type="ECO:0000256" key="7">
    <source>
        <dbReference type="SAM" id="MobiDB-lite"/>
    </source>
</evidence>
<feature type="compositionally biased region" description="Basic and acidic residues" evidence="7">
    <location>
        <begin position="773"/>
        <end position="788"/>
    </location>
</feature>
<evidence type="ECO:0000256" key="3">
    <source>
        <dbReference type="ARBA" id="ARBA00022692"/>
    </source>
</evidence>
<feature type="region of interest" description="Disordered" evidence="7">
    <location>
        <begin position="566"/>
        <end position="586"/>
    </location>
</feature>
<comment type="subcellular location">
    <subcellularLocation>
        <location evidence="1">Membrane</location>
        <topology evidence="1">Multi-pass membrane protein</topology>
    </subcellularLocation>
</comment>
<feature type="transmembrane region" description="Helical" evidence="8">
    <location>
        <begin position="120"/>
        <end position="138"/>
    </location>
</feature>
<evidence type="ECO:0000256" key="2">
    <source>
        <dbReference type="ARBA" id="ARBA00022448"/>
    </source>
</evidence>
<keyword evidence="6 8" id="KW-0472">Membrane</keyword>
<sequence length="947" mass="103495">MGTHMGHVLTLANSIIGVSVLAMPFCFRQCGIVLSVLMLLSSSYISRLACHHLIKSAIVERMKNFEMLAFRAFGPTGKLIVELCIIGFMLGTCVAFFVVIGDLGPNILGPILGLEHPSALRPSVLIGTAVLVVLPLGLLRNVDSLNGICAASLAFYGVLVLKVFLESASNLFSSDIWDKVSYWRPAGILRCIPIFSMALSCQTQLFEVFGSLPTTPLDRANAVVKSAVNLTTFFYVAVGFFGYIAYADSFLTGNVMMNFSSGASSDIIKICFLLSVAVSFPLVIFPCRASIYSFLYSKVQLSYEGFGSSHIPETRFQCITLVIVTVSLIIGMVVPTIEIVLGLVGSTMGVFICVITPGMIFTTVSQKRNNERLSAKFLVGTGVVIMVLGTYANLYATEETLTAPGHQERLDTFVNVEPPRELQPIKPVNEVVNSEDINSVLEKLKAEEKHDAPAIPKQESPEPKSDLVVESLKNFSPGLFSDQNPQPKLDEGPKPQPIAPEPPEEPQKKIPINILESLENLETQKKAKIPTDVETKKLAISNIQLATPDVIKKAMGASGIMERMAASKKSVDPVQPVPPNEKPKVVLGQDVADAKLKTAEFIDKEKVPPVVSKVPDIQLEKKSKPEKKIVEKTEEKMELKEQPAIEEKAKIVKFGPKLENEIERIVPAFVQKVVSENTKVDNFSMSMAQGLPLPLAIKGLDQKKPSGIDEVKIGREILDKSSEVELREKRDLDAVEMSKSVDLLGEKSENLGAEKLVSFSVLEKSDAEFKTAHNADRNLAEKAIKNDVKSPAGEGLQSTSKANSSPKSDSNADLDERKTEPVSLQNEPKLSQNLEVETHEHKYANELAAKNAEDEEECPKTTAKSGEGLETERKTESPIVKSLKKLSDESPLLAVESVNKFPDAKKYLSIHELEPKPKLVMISAETKTPIEESMRLVTVDMLVGSQS</sequence>
<feature type="domain" description="Amino acid transporter transmembrane" evidence="9">
    <location>
        <begin position="7"/>
        <end position="392"/>
    </location>
</feature>
<accession>A0ABN7BFY0</accession>
<dbReference type="InterPro" id="IPR013057">
    <property type="entry name" value="AA_transpt_TM"/>
</dbReference>
<proteinExistence type="predicted"/>
<feature type="transmembrane region" description="Helical" evidence="8">
    <location>
        <begin position="373"/>
        <end position="394"/>
    </location>
</feature>
<evidence type="ECO:0000259" key="9">
    <source>
        <dbReference type="Pfam" id="PF01490"/>
    </source>
</evidence>
<feature type="compositionally biased region" description="Polar residues" evidence="7">
    <location>
        <begin position="822"/>
        <end position="835"/>
    </location>
</feature>
<feature type="transmembrane region" description="Helical" evidence="8">
    <location>
        <begin position="227"/>
        <end position="247"/>
    </location>
</feature>
<dbReference type="PANTHER" id="PTHR22950">
    <property type="entry name" value="AMINO ACID TRANSPORTER"/>
    <property type="match status" value="1"/>
</dbReference>
<evidence type="ECO:0000256" key="1">
    <source>
        <dbReference type="ARBA" id="ARBA00004141"/>
    </source>
</evidence>
<reference evidence="10 11" key="1">
    <citation type="submission" date="2023-09" db="EMBL/GenBank/DDBJ databases">
        <title>Nesidiocoris tenuis whole genome shotgun sequence.</title>
        <authorList>
            <person name="Shibata T."/>
            <person name="Shimoda M."/>
            <person name="Kobayashi T."/>
            <person name="Uehara T."/>
        </authorList>
    </citation>
    <scope>NUCLEOTIDE SEQUENCE [LARGE SCALE GENOMIC DNA]</scope>
    <source>
        <strain evidence="10 11">Japan</strain>
    </source>
</reference>
<keyword evidence="3 8" id="KW-0812">Transmembrane</keyword>
<feature type="transmembrane region" description="Helical" evidence="8">
    <location>
        <begin position="267"/>
        <end position="295"/>
    </location>
</feature>
<keyword evidence="2" id="KW-0813">Transport</keyword>
<name>A0ABN7BFY0_9HEMI</name>
<evidence type="ECO:0000313" key="10">
    <source>
        <dbReference type="EMBL" id="BET03274.1"/>
    </source>
</evidence>
<dbReference type="PANTHER" id="PTHR22950:SF646">
    <property type="entry name" value="SODIUM-COUPLED NEUTRAL AMINO ACID TRANSPORTER 10-RELATED"/>
    <property type="match status" value="1"/>
</dbReference>
<keyword evidence="5 8" id="KW-1133">Transmembrane helix</keyword>
<feature type="compositionally biased region" description="Polar residues" evidence="7">
    <location>
        <begin position="796"/>
        <end position="811"/>
    </location>
</feature>
<gene>
    <name evidence="10" type="ORF">NTJ_16092</name>
</gene>